<dbReference type="PANTHER" id="PTHR31686">
    <property type="match status" value="1"/>
</dbReference>
<evidence type="ECO:0000256" key="7">
    <source>
        <dbReference type="ARBA" id="ARBA00023136"/>
    </source>
</evidence>
<evidence type="ECO:0000256" key="4">
    <source>
        <dbReference type="ARBA" id="ARBA00022475"/>
    </source>
</evidence>
<protein>
    <recommendedName>
        <fullName evidence="12">Sulfite efflux pump SSU1</fullName>
    </recommendedName>
</protein>
<evidence type="ECO:0000256" key="6">
    <source>
        <dbReference type="ARBA" id="ARBA00022989"/>
    </source>
</evidence>
<dbReference type="InterPro" id="IPR051629">
    <property type="entry name" value="Sulfite_efflux_TDT"/>
</dbReference>
<accession>W2RMU3</accession>
<proteinExistence type="inferred from homology"/>
<reference evidence="10 11" key="1">
    <citation type="submission" date="2013-03" db="EMBL/GenBank/DDBJ databases">
        <title>The Genome Sequence of Phialophora europaea CBS 101466.</title>
        <authorList>
            <consortium name="The Broad Institute Genomics Platform"/>
            <person name="Cuomo C."/>
            <person name="de Hoog S."/>
            <person name="Gorbushina A."/>
            <person name="Walker B."/>
            <person name="Young S.K."/>
            <person name="Zeng Q."/>
            <person name="Gargeya S."/>
            <person name="Fitzgerald M."/>
            <person name="Haas B."/>
            <person name="Abouelleil A."/>
            <person name="Allen A.W."/>
            <person name="Alvarado L."/>
            <person name="Arachchi H.M."/>
            <person name="Berlin A.M."/>
            <person name="Chapman S.B."/>
            <person name="Gainer-Dewar J."/>
            <person name="Goldberg J."/>
            <person name="Griggs A."/>
            <person name="Gujja S."/>
            <person name="Hansen M."/>
            <person name="Howarth C."/>
            <person name="Imamovic A."/>
            <person name="Ireland A."/>
            <person name="Larimer J."/>
            <person name="McCowan C."/>
            <person name="Murphy C."/>
            <person name="Pearson M."/>
            <person name="Poon T.W."/>
            <person name="Priest M."/>
            <person name="Roberts A."/>
            <person name="Saif S."/>
            <person name="Shea T."/>
            <person name="Sisk P."/>
            <person name="Sykes S."/>
            <person name="Wortman J."/>
            <person name="Nusbaum C."/>
            <person name="Birren B."/>
        </authorList>
    </citation>
    <scope>NUCLEOTIDE SEQUENCE [LARGE SCALE GENOMIC DNA]</scope>
    <source>
        <strain evidence="10 11">CBS 101466</strain>
    </source>
</reference>
<feature type="region of interest" description="Disordered" evidence="8">
    <location>
        <begin position="1"/>
        <end position="26"/>
    </location>
</feature>
<evidence type="ECO:0000256" key="2">
    <source>
        <dbReference type="ARBA" id="ARBA00008566"/>
    </source>
</evidence>
<evidence type="ECO:0000256" key="8">
    <source>
        <dbReference type="SAM" id="MobiDB-lite"/>
    </source>
</evidence>
<sequence>MTEEDLDGPDGHQSNGSADTRTSQPRRRSAVRALIQDFSPVWVTWSMNTGILGLLCHTLPYQFSGLGIISSVLFVIDLVIFVLCSTLMVLRFLLYRKAAWTEITGDVNELCFMACFPIAWMTLTTLTALIASNAYWGGHAFTVLAYVMWWISVVWVLLFGIAIYIILTLKPLTEARNLSLAIILPAVATSTAAAEGGLLSIYSKDISARLAVPMIIFSFMLVGVGFFIAILVYALFLQRILVNGWFDGVRRPSLIILLGPVGQSATALMALSTAATKHFAEYGRGIFLQQQAAMALHGACMVFALMMFGLGLFWTLWALYAILHAVFTRDIKWTPAWYSTIFPSGTMCSAMILFSEQMDSPTFRVLATALLIILVVNTLVNAAYTLRGIARRQILIVREDPRVKKEG</sequence>
<keyword evidence="11" id="KW-1185">Reference proteome</keyword>
<dbReference type="GO" id="GO:0005886">
    <property type="term" value="C:plasma membrane"/>
    <property type="evidence" value="ECO:0007669"/>
    <property type="project" value="UniProtKB-SubCell"/>
</dbReference>
<feature type="transmembrane region" description="Helical" evidence="9">
    <location>
        <begin position="110"/>
        <end position="131"/>
    </location>
</feature>
<feature type="transmembrane region" description="Helical" evidence="9">
    <location>
        <begin position="179"/>
        <end position="202"/>
    </location>
</feature>
<keyword evidence="3" id="KW-0813">Transport</keyword>
<dbReference type="Pfam" id="PF03595">
    <property type="entry name" value="SLAC1"/>
    <property type="match status" value="1"/>
</dbReference>
<evidence type="ECO:0000313" key="10">
    <source>
        <dbReference type="EMBL" id="ETN37787.1"/>
    </source>
</evidence>
<dbReference type="AlphaFoldDB" id="W2RMU3"/>
<dbReference type="RefSeq" id="XP_008719956.1">
    <property type="nucleotide sequence ID" value="XM_008721734.1"/>
</dbReference>
<evidence type="ECO:0000313" key="11">
    <source>
        <dbReference type="Proteomes" id="UP000030752"/>
    </source>
</evidence>
<dbReference type="GeneID" id="19974749"/>
<dbReference type="Gene3D" id="1.50.10.150">
    <property type="entry name" value="Voltage-dependent anion channel"/>
    <property type="match status" value="1"/>
</dbReference>
<dbReference type="VEuPathDB" id="FungiDB:HMPREF1541_07410"/>
<dbReference type="OrthoDB" id="1099at2759"/>
<comment type="subcellular location">
    <subcellularLocation>
        <location evidence="1">Cell membrane</location>
        <topology evidence="1">Multi-pass membrane protein</topology>
    </subcellularLocation>
</comment>
<evidence type="ECO:0008006" key="12">
    <source>
        <dbReference type="Google" id="ProtNLM"/>
    </source>
</evidence>
<feature type="transmembrane region" description="Helical" evidence="9">
    <location>
        <begin position="295"/>
        <end position="323"/>
    </location>
</feature>
<dbReference type="InParanoid" id="W2RMU3"/>
<dbReference type="InterPro" id="IPR038665">
    <property type="entry name" value="Voltage-dep_anion_channel_sf"/>
</dbReference>
<dbReference type="PANTHER" id="PTHR31686:SF3">
    <property type="entry name" value="ACID TRANSPORT PROTEIN, PUTATIVE (AFU_ORTHOLOGUE AFUA_4G09410)-RELATED"/>
    <property type="match status" value="1"/>
</dbReference>
<keyword evidence="6 9" id="KW-1133">Transmembrane helix</keyword>
<feature type="transmembrane region" description="Helical" evidence="9">
    <location>
        <begin position="335"/>
        <end position="354"/>
    </location>
</feature>
<dbReference type="GO" id="GO:0000319">
    <property type="term" value="F:sulfite transmembrane transporter activity"/>
    <property type="evidence" value="ECO:0007669"/>
    <property type="project" value="TreeGrafter"/>
</dbReference>
<evidence type="ECO:0000256" key="1">
    <source>
        <dbReference type="ARBA" id="ARBA00004651"/>
    </source>
</evidence>
<keyword evidence="5 9" id="KW-0812">Transmembrane</keyword>
<gene>
    <name evidence="10" type="ORF">HMPREF1541_07410</name>
</gene>
<name>W2RMU3_CYPE1</name>
<feature type="transmembrane region" description="Helical" evidence="9">
    <location>
        <begin position="143"/>
        <end position="167"/>
    </location>
</feature>
<dbReference type="InterPro" id="IPR004695">
    <property type="entry name" value="SLAC1/Mae1/Ssu1/TehA"/>
</dbReference>
<feature type="transmembrane region" description="Helical" evidence="9">
    <location>
        <begin position="254"/>
        <end position="275"/>
    </location>
</feature>
<evidence type="ECO:0000256" key="3">
    <source>
        <dbReference type="ARBA" id="ARBA00022448"/>
    </source>
</evidence>
<keyword evidence="4" id="KW-1003">Cell membrane</keyword>
<feature type="transmembrane region" description="Helical" evidence="9">
    <location>
        <begin position="366"/>
        <end position="386"/>
    </location>
</feature>
<evidence type="ECO:0000256" key="9">
    <source>
        <dbReference type="SAM" id="Phobius"/>
    </source>
</evidence>
<dbReference type="eggNOG" id="ENOG502SS2M">
    <property type="taxonomic scope" value="Eukaryota"/>
</dbReference>
<feature type="transmembrane region" description="Helical" evidence="9">
    <location>
        <begin position="68"/>
        <end position="90"/>
    </location>
</feature>
<feature type="compositionally biased region" description="Polar residues" evidence="8">
    <location>
        <begin position="12"/>
        <end position="23"/>
    </location>
</feature>
<dbReference type="EMBL" id="KB822723">
    <property type="protein sequence ID" value="ETN37787.1"/>
    <property type="molecule type" value="Genomic_DNA"/>
</dbReference>
<dbReference type="HOGENOM" id="CLU_030057_1_1_1"/>
<comment type="similarity">
    <text evidence="2">Belongs to the tellurite-resistance/dicarboxylate transporter (TDT) family.</text>
</comment>
<organism evidence="10 11">
    <name type="scientific">Cyphellophora europaea (strain CBS 101466)</name>
    <name type="common">Phialophora europaea</name>
    <dbReference type="NCBI Taxonomy" id="1220924"/>
    <lineage>
        <taxon>Eukaryota</taxon>
        <taxon>Fungi</taxon>
        <taxon>Dikarya</taxon>
        <taxon>Ascomycota</taxon>
        <taxon>Pezizomycotina</taxon>
        <taxon>Eurotiomycetes</taxon>
        <taxon>Chaetothyriomycetidae</taxon>
        <taxon>Chaetothyriales</taxon>
        <taxon>Cyphellophoraceae</taxon>
        <taxon>Cyphellophora</taxon>
    </lineage>
</organism>
<evidence type="ECO:0000256" key="5">
    <source>
        <dbReference type="ARBA" id="ARBA00022692"/>
    </source>
</evidence>
<dbReference type="Proteomes" id="UP000030752">
    <property type="component" value="Unassembled WGS sequence"/>
</dbReference>
<keyword evidence="7 9" id="KW-0472">Membrane</keyword>
<feature type="transmembrane region" description="Helical" evidence="9">
    <location>
        <begin position="214"/>
        <end position="242"/>
    </location>
</feature>